<dbReference type="GO" id="GO:0005524">
    <property type="term" value="F:ATP binding"/>
    <property type="evidence" value="ECO:0007669"/>
    <property type="project" value="UniProtKB-KW"/>
</dbReference>
<dbReference type="PANTHER" id="PTHR43384:SF6">
    <property type="entry name" value="SEPTUM SITE-DETERMINING PROTEIN MIND HOMOLOG, CHLOROPLASTIC"/>
    <property type="match status" value="1"/>
</dbReference>
<dbReference type="AlphaFoldDB" id="A0A021VM41"/>
<evidence type="ECO:0000256" key="1">
    <source>
        <dbReference type="ARBA" id="ARBA00022741"/>
    </source>
</evidence>
<keyword evidence="1" id="KW-0547">Nucleotide-binding</keyword>
<keyword evidence="4" id="KW-1185">Reference proteome</keyword>
<organism evidence="3 4">
    <name type="scientific">Actinotalea ferrariae CF5-4</name>
    <dbReference type="NCBI Taxonomy" id="948458"/>
    <lineage>
        <taxon>Bacteria</taxon>
        <taxon>Bacillati</taxon>
        <taxon>Actinomycetota</taxon>
        <taxon>Actinomycetes</taxon>
        <taxon>Micrococcales</taxon>
        <taxon>Cellulomonadaceae</taxon>
        <taxon>Actinotalea</taxon>
    </lineage>
</organism>
<dbReference type="GO" id="GO:0016887">
    <property type="term" value="F:ATP hydrolysis activity"/>
    <property type="evidence" value="ECO:0007669"/>
    <property type="project" value="TreeGrafter"/>
</dbReference>
<evidence type="ECO:0000256" key="2">
    <source>
        <dbReference type="ARBA" id="ARBA00022840"/>
    </source>
</evidence>
<evidence type="ECO:0000313" key="3">
    <source>
        <dbReference type="EMBL" id="EYR62236.1"/>
    </source>
</evidence>
<dbReference type="GO" id="GO:0009898">
    <property type="term" value="C:cytoplasmic side of plasma membrane"/>
    <property type="evidence" value="ECO:0007669"/>
    <property type="project" value="TreeGrafter"/>
</dbReference>
<dbReference type="Proteomes" id="UP000019753">
    <property type="component" value="Unassembled WGS sequence"/>
</dbReference>
<name>A0A021VM41_9CELL</name>
<keyword evidence="2" id="KW-0067">ATP-binding</keyword>
<dbReference type="GO" id="GO:0051782">
    <property type="term" value="P:negative regulation of cell division"/>
    <property type="evidence" value="ECO:0007669"/>
    <property type="project" value="TreeGrafter"/>
</dbReference>
<protein>
    <recommendedName>
        <fullName evidence="5">Chromosome partitioning protein</fullName>
    </recommendedName>
</protein>
<evidence type="ECO:0000313" key="4">
    <source>
        <dbReference type="Proteomes" id="UP000019753"/>
    </source>
</evidence>
<accession>A0A021VM41</accession>
<dbReference type="InterPro" id="IPR050625">
    <property type="entry name" value="ParA/MinD_ATPase"/>
</dbReference>
<sequence length="258" mass="26585">LAAELATRRRGPGGEVLLVDADTYGGAVGAVLGLLDEAPGLAAAVRAATAGHLDRVTLAGLTPLVHDGLRILTGISRAARWPEISDAGLEVLWPVCRRLASTTVVDTGFCLEEDEVLSYDTRAPRRNAATLSALAAADVVVVVGAGDPLGLQRLVRGLGELAESKAGAGSRPDRRVVVVNRVRPGAAGPRPAEAVRDALRRYAGVEDVHVLPDDPTVCDAALLAGRSVVEHAPGTPLCRAVTRLADDVLAALTPVGAH</sequence>
<dbReference type="Gene3D" id="3.40.50.300">
    <property type="entry name" value="P-loop containing nucleotide triphosphate hydrolases"/>
    <property type="match status" value="1"/>
</dbReference>
<evidence type="ECO:0008006" key="5">
    <source>
        <dbReference type="Google" id="ProtNLM"/>
    </source>
</evidence>
<dbReference type="EMBL" id="AXCW01000288">
    <property type="protein sequence ID" value="EYR62236.1"/>
    <property type="molecule type" value="Genomic_DNA"/>
</dbReference>
<feature type="non-terminal residue" evidence="3">
    <location>
        <position position="1"/>
    </location>
</feature>
<gene>
    <name evidence="3" type="ORF">N866_10395</name>
</gene>
<dbReference type="InterPro" id="IPR027417">
    <property type="entry name" value="P-loop_NTPase"/>
</dbReference>
<reference evidence="3 4" key="1">
    <citation type="submission" date="2014-01" db="EMBL/GenBank/DDBJ databases">
        <title>Actinotalea ferrariae CF5-4.</title>
        <authorList>
            <person name="Chen F."/>
            <person name="Li Y."/>
            <person name="Wang G."/>
        </authorList>
    </citation>
    <scope>NUCLEOTIDE SEQUENCE [LARGE SCALE GENOMIC DNA]</scope>
    <source>
        <strain evidence="3 4">CF5-4</strain>
    </source>
</reference>
<dbReference type="PANTHER" id="PTHR43384">
    <property type="entry name" value="SEPTUM SITE-DETERMINING PROTEIN MIND HOMOLOG, CHLOROPLASTIC-RELATED"/>
    <property type="match status" value="1"/>
</dbReference>
<dbReference type="SUPFAM" id="SSF52540">
    <property type="entry name" value="P-loop containing nucleoside triphosphate hydrolases"/>
    <property type="match status" value="1"/>
</dbReference>
<comment type="caution">
    <text evidence="3">The sequence shown here is derived from an EMBL/GenBank/DDBJ whole genome shotgun (WGS) entry which is preliminary data.</text>
</comment>
<dbReference type="GO" id="GO:0005829">
    <property type="term" value="C:cytosol"/>
    <property type="evidence" value="ECO:0007669"/>
    <property type="project" value="TreeGrafter"/>
</dbReference>
<proteinExistence type="predicted"/>